<organism evidence="1 2">
    <name type="scientific">Halospeciosus flavus</name>
    <dbReference type="NCBI Taxonomy" id="3032283"/>
    <lineage>
        <taxon>Archaea</taxon>
        <taxon>Methanobacteriati</taxon>
        <taxon>Methanobacteriota</taxon>
        <taxon>Stenosarchaea group</taxon>
        <taxon>Halobacteria</taxon>
        <taxon>Halobacteriales</taxon>
        <taxon>Halobacteriaceae</taxon>
        <taxon>Halospeciosus</taxon>
    </lineage>
</organism>
<keyword evidence="2" id="KW-1185">Reference proteome</keyword>
<dbReference type="InterPro" id="IPR011051">
    <property type="entry name" value="RmlC_Cupin_sf"/>
</dbReference>
<reference evidence="1 2" key="1">
    <citation type="journal article" date="2019" name="Int. J. Syst. Evol. Microbiol.">
        <title>The Global Catalogue of Microorganisms (GCM) 10K type strain sequencing project: providing services to taxonomists for standard genome sequencing and annotation.</title>
        <authorList>
            <consortium name="The Broad Institute Genomics Platform"/>
            <consortium name="The Broad Institute Genome Sequencing Center for Infectious Disease"/>
            <person name="Wu L."/>
            <person name="Ma J."/>
        </authorList>
    </citation>
    <scope>NUCLEOTIDE SEQUENCE [LARGE SCALE GENOMIC DNA]</scope>
    <source>
        <strain evidence="1 2">XZGYJ-43</strain>
    </source>
</reference>
<evidence type="ECO:0000313" key="1">
    <source>
        <dbReference type="EMBL" id="MFC7199199.1"/>
    </source>
</evidence>
<dbReference type="CDD" id="cd02208">
    <property type="entry name" value="cupin_RmlC-like"/>
    <property type="match status" value="1"/>
</dbReference>
<evidence type="ECO:0000313" key="2">
    <source>
        <dbReference type="Proteomes" id="UP001596447"/>
    </source>
</evidence>
<dbReference type="InterPro" id="IPR014710">
    <property type="entry name" value="RmlC-like_jellyroll"/>
</dbReference>
<dbReference type="EMBL" id="JBHTAR010000011">
    <property type="protein sequence ID" value="MFC7199199.1"/>
    <property type="molecule type" value="Genomic_DNA"/>
</dbReference>
<dbReference type="SUPFAM" id="SSF51182">
    <property type="entry name" value="RmlC-like cupins"/>
    <property type="match status" value="1"/>
</dbReference>
<dbReference type="RefSeq" id="WP_279529141.1">
    <property type="nucleotide sequence ID" value="NZ_CP122312.1"/>
</dbReference>
<dbReference type="AlphaFoldDB" id="A0ABD5Z234"/>
<dbReference type="Proteomes" id="UP001596447">
    <property type="component" value="Unassembled WGS sequence"/>
</dbReference>
<protein>
    <submittedName>
        <fullName evidence="1">Cupin</fullName>
    </submittedName>
</protein>
<gene>
    <name evidence="1" type="ORF">ACFQJ9_07170</name>
</gene>
<dbReference type="Gene3D" id="2.60.120.10">
    <property type="entry name" value="Jelly Rolls"/>
    <property type="match status" value="1"/>
</dbReference>
<sequence length="115" mass="13041">MPYTKAHAGEAESVLPDNVAGEMWMLKDELGAENLGFTFLSLEADEETKPHTHIEENLEEIYFVVEGGVDVVFDDGHREHLDEHEAIHITPEEERQIQNHDEYSELVLASAPVEE</sequence>
<proteinExistence type="predicted"/>
<name>A0ABD5Z234_9EURY</name>
<accession>A0ABD5Z234</accession>
<comment type="caution">
    <text evidence="1">The sequence shown here is derived from an EMBL/GenBank/DDBJ whole genome shotgun (WGS) entry which is preliminary data.</text>
</comment>